<proteinExistence type="inferred from homology"/>
<feature type="transmembrane region" description="Helical" evidence="6">
    <location>
        <begin position="214"/>
        <end position="232"/>
    </location>
</feature>
<keyword evidence="3 6" id="KW-1133">Transmembrane helix</keyword>
<reference evidence="9" key="1">
    <citation type="submission" date="2019-08" db="EMBL/GenBank/DDBJ databases">
        <title>Reference gene set and small RNA set construction with multiple tissues from Davidia involucrata Baill.</title>
        <authorList>
            <person name="Yang H."/>
            <person name="Zhou C."/>
            <person name="Li G."/>
            <person name="Wang J."/>
            <person name="Gao P."/>
            <person name="Wang M."/>
            <person name="Wang R."/>
            <person name="Zhao Y."/>
        </authorList>
    </citation>
    <scope>NUCLEOTIDE SEQUENCE</scope>
    <source>
        <tissue evidence="9">Mixed with DoveR01_LX</tissue>
    </source>
</reference>
<feature type="transmembrane region" description="Helical" evidence="6">
    <location>
        <begin position="324"/>
        <end position="344"/>
    </location>
</feature>
<dbReference type="PANTHER" id="PTHR21576:SF78">
    <property type="entry name" value="PROTEIN NUCLEAR FUSION DEFECTIVE 4-LIKE"/>
    <property type="match status" value="1"/>
</dbReference>
<keyword evidence="4 6" id="KW-0472">Membrane</keyword>
<feature type="transmembrane region" description="Helical" evidence="6">
    <location>
        <begin position="350"/>
        <end position="373"/>
    </location>
</feature>
<sequence>MGLQLSPTSPAGKWLGFVTAVWVQAISGNNYTFSNYSDALKAIMNLTQLQLNILSVAKDVGKAFGLLAGIASDRLPTPLILLIGSVEGFIGYGVQWLVVSGTIQPLPYWVMCIFLCIGGNSTTWMNTAILVTCIRNFRKNRGPVSGILKGYVGLSAAIFTDFCVALFSDSSSSFLLMLAVVPLLVCLTAIFFLREVPPPSTSGEEKEEVRYLGVFNFVAVVVAVYLLAFDVSGTHGHVFSLVFAITLLILLASPLLIPLYVAVSKSLSNSDTERQVTTPLLAMAEETAPEEVENSCTETVVVEVERRRPVIGEDHTIYEALRTVVFWILFVSFLCGCGTGLTVMNNMGQMGLALGYSDVSIFVSLLSIGGFFGRIFSGWASEYSIEKTATPRPLWNAASQIIMAAGFIVMALAVPGSLYIGSIVVGMCYGVRLAVTVPIASELFGLKYYGLIYNVLILNLPLGSFLFSGLLAGFLYDAQATRTAGGGNTCIGAHCYRLVFVVMAIACIIGFGLDVLLAIRTKGVYSKIYATKKSKKSSTVSNRH</sequence>
<evidence type="ECO:0000256" key="4">
    <source>
        <dbReference type="ARBA" id="ARBA00023136"/>
    </source>
</evidence>
<evidence type="ECO:0000256" key="1">
    <source>
        <dbReference type="ARBA" id="ARBA00004141"/>
    </source>
</evidence>
<dbReference type="InterPro" id="IPR056555">
    <property type="entry name" value="NFD4_C"/>
</dbReference>
<feature type="transmembrane region" description="Helical" evidence="6">
    <location>
        <begin position="79"/>
        <end position="100"/>
    </location>
</feature>
<evidence type="ECO:0000259" key="7">
    <source>
        <dbReference type="Pfam" id="PF06813"/>
    </source>
</evidence>
<name>A0A5B7A9U6_DAVIN</name>
<feature type="domain" description="Nodulin-like" evidence="7">
    <location>
        <begin position="13"/>
        <end position="259"/>
    </location>
</feature>
<dbReference type="SUPFAM" id="SSF103473">
    <property type="entry name" value="MFS general substrate transporter"/>
    <property type="match status" value="1"/>
</dbReference>
<evidence type="ECO:0000256" key="6">
    <source>
        <dbReference type="SAM" id="Phobius"/>
    </source>
</evidence>
<feature type="transmembrane region" description="Helical" evidence="6">
    <location>
        <begin position="106"/>
        <end position="134"/>
    </location>
</feature>
<evidence type="ECO:0000313" key="9">
    <source>
        <dbReference type="EMBL" id="MPA51783.1"/>
    </source>
</evidence>
<feature type="transmembrane region" description="Helical" evidence="6">
    <location>
        <begin position="174"/>
        <end position="193"/>
    </location>
</feature>
<evidence type="ECO:0000259" key="8">
    <source>
        <dbReference type="Pfam" id="PF23262"/>
    </source>
</evidence>
<evidence type="ECO:0000256" key="3">
    <source>
        <dbReference type="ARBA" id="ARBA00022989"/>
    </source>
</evidence>
<dbReference type="Pfam" id="PF06813">
    <property type="entry name" value="Nodulin-like"/>
    <property type="match status" value="1"/>
</dbReference>
<feature type="transmembrane region" description="Helical" evidence="6">
    <location>
        <begin position="146"/>
        <end position="168"/>
    </location>
</feature>
<feature type="transmembrane region" description="Helical" evidence="6">
    <location>
        <begin position="496"/>
        <end position="519"/>
    </location>
</feature>
<accession>A0A5B7A9U6</accession>
<dbReference type="InterPro" id="IPR036259">
    <property type="entry name" value="MFS_trans_sf"/>
</dbReference>
<dbReference type="GO" id="GO:0016020">
    <property type="term" value="C:membrane"/>
    <property type="evidence" value="ECO:0007669"/>
    <property type="project" value="UniProtKB-SubCell"/>
</dbReference>
<comment type="subcellular location">
    <subcellularLocation>
        <location evidence="1">Membrane</location>
        <topology evidence="1">Multi-pass membrane protein</topology>
    </subcellularLocation>
</comment>
<comment type="similarity">
    <text evidence="5">Belongs to the major facilitator superfamily. Phosphate:H(+) symporter (TC 2.A.1.9) family.</text>
</comment>
<dbReference type="EMBL" id="GHES01021224">
    <property type="protein sequence ID" value="MPA51783.1"/>
    <property type="molecule type" value="Transcribed_RNA"/>
</dbReference>
<evidence type="ECO:0000256" key="5">
    <source>
        <dbReference type="ARBA" id="ARBA00044504"/>
    </source>
</evidence>
<evidence type="ECO:0000256" key="2">
    <source>
        <dbReference type="ARBA" id="ARBA00022692"/>
    </source>
</evidence>
<dbReference type="CDD" id="cd17354">
    <property type="entry name" value="MFS_Mch1p_like"/>
    <property type="match status" value="1"/>
</dbReference>
<feature type="domain" description="NFD4 C-terminal" evidence="8">
    <location>
        <begin position="315"/>
        <end position="526"/>
    </location>
</feature>
<dbReference type="Pfam" id="PF23262">
    <property type="entry name" value="NFD4_C"/>
    <property type="match status" value="1"/>
</dbReference>
<gene>
    <name evidence="9" type="ORF">Din_021224</name>
</gene>
<dbReference type="AlphaFoldDB" id="A0A5B7A9U6"/>
<dbReference type="Gene3D" id="1.20.1250.20">
    <property type="entry name" value="MFS general substrate transporter like domains"/>
    <property type="match status" value="2"/>
</dbReference>
<protein>
    <submittedName>
        <fullName evidence="9">Putative transporter mch1</fullName>
    </submittedName>
</protein>
<feature type="transmembrane region" description="Helical" evidence="6">
    <location>
        <begin position="394"/>
        <end position="413"/>
    </location>
</feature>
<feature type="transmembrane region" description="Helical" evidence="6">
    <location>
        <begin position="238"/>
        <end position="263"/>
    </location>
</feature>
<feature type="transmembrane region" description="Helical" evidence="6">
    <location>
        <begin position="451"/>
        <end position="476"/>
    </location>
</feature>
<organism evidence="9">
    <name type="scientific">Davidia involucrata</name>
    <name type="common">Dove tree</name>
    <dbReference type="NCBI Taxonomy" id="16924"/>
    <lineage>
        <taxon>Eukaryota</taxon>
        <taxon>Viridiplantae</taxon>
        <taxon>Streptophyta</taxon>
        <taxon>Embryophyta</taxon>
        <taxon>Tracheophyta</taxon>
        <taxon>Spermatophyta</taxon>
        <taxon>Magnoliopsida</taxon>
        <taxon>eudicotyledons</taxon>
        <taxon>Gunneridae</taxon>
        <taxon>Pentapetalae</taxon>
        <taxon>asterids</taxon>
        <taxon>Cornales</taxon>
        <taxon>Nyssaceae</taxon>
        <taxon>Davidia</taxon>
    </lineage>
</organism>
<dbReference type="InterPro" id="IPR010658">
    <property type="entry name" value="Nodulin-like"/>
</dbReference>
<dbReference type="PANTHER" id="PTHR21576">
    <property type="entry name" value="UNCHARACTERIZED NODULIN-LIKE PROTEIN"/>
    <property type="match status" value="1"/>
</dbReference>
<keyword evidence="2 6" id="KW-0812">Transmembrane</keyword>